<name>A0ABS8RYX3_DATST</name>
<feature type="non-terminal residue" evidence="1">
    <location>
        <position position="1"/>
    </location>
</feature>
<evidence type="ECO:0000313" key="2">
    <source>
        <dbReference type="Proteomes" id="UP000823775"/>
    </source>
</evidence>
<accession>A0ABS8RYX3</accession>
<keyword evidence="2" id="KW-1185">Reference proteome</keyword>
<reference evidence="1 2" key="1">
    <citation type="journal article" date="2021" name="BMC Genomics">
        <title>Datura genome reveals duplications of psychoactive alkaloid biosynthetic genes and high mutation rate following tissue culture.</title>
        <authorList>
            <person name="Rajewski A."/>
            <person name="Carter-House D."/>
            <person name="Stajich J."/>
            <person name="Litt A."/>
        </authorList>
    </citation>
    <scope>NUCLEOTIDE SEQUENCE [LARGE SCALE GENOMIC DNA]</scope>
    <source>
        <strain evidence="1">AR-01</strain>
    </source>
</reference>
<comment type="caution">
    <text evidence="1">The sequence shown here is derived from an EMBL/GenBank/DDBJ whole genome shotgun (WGS) entry which is preliminary data.</text>
</comment>
<gene>
    <name evidence="1" type="ORF">HAX54_014497</name>
</gene>
<dbReference type="Proteomes" id="UP000823775">
    <property type="component" value="Unassembled WGS sequence"/>
</dbReference>
<sequence length="64" mass="7014">HLKEAKVGTGYSSVLSRLAPAIHHCFTSWQLLNTVQRTSDPFADGGPKTSRKILKATRSLHGQL</sequence>
<evidence type="ECO:0000313" key="1">
    <source>
        <dbReference type="EMBL" id="MCD7451971.1"/>
    </source>
</evidence>
<dbReference type="EMBL" id="JACEIK010000190">
    <property type="protein sequence ID" value="MCD7451971.1"/>
    <property type="molecule type" value="Genomic_DNA"/>
</dbReference>
<protein>
    <submittedName>
        <fullName evidence="1">Uncharacterized protein</fullName>
    </submittedName>
</protein>
<organism evidence="1 2">
    <name type="scientific">Datura stramonium</name>
    <name type="common">Jimsonweed</name>
    <name type="synonym">Common thornapple</name>
    <dbReference type="NCBI Taxonomy" id="4076"/>
    <lineage>
        <taxon>Eukaryota</taxon>
        <taxon>Viridiplantae</taxon>
        <taxon>Streptophyta</taxon>
        <taxon>Embryophyta</taxon>
        <taxon>Tracheophyta</taxon>
        <taxon>Spermatophyta</taxon>
        <taxon>Magnoliopsida</taxon>
        <taxon>eudicotyledons</taxon>
        <taxon>Gunneridae</taxon>
        <taxon>Pentapetalae</taxon>
        <taxon>asterids</taxon>
        <taxon>lamiids</taxon>
        <taxon>Solanales</taxon>
        <taxon>Solanaceae</taxon>
        <taxon>Solanoideae</taxon>
        <taxon>Datureae</taxon>
        <taxon>Datura</taxon>
    </lineage>
</organism>
<proteinExistence type="predicted"/>